<reference evidence="3 4" key="1">
    <citation type="submission" date="2024-04" db="EMBL/GenBank/DDBJ databases">
        <title>Arthrobacter sp. from Plains bison fecal sample.</title>
        <authorList>
            <person name="Ruzzini A."/>
        </authorList>
    </citation>
    <scope>NUCLEOTIDE SEQUENCE [LARGE SCALE GENOMIC DNA]</scope>
    <source>
        <strain evidence="3 4">EINP1</strain>
    </source>
</reference>
<accession>A0ABZ2ZUN4</accession>
<evidence type="ECO:0000313" key="3">
    <source>
        <dbReference type="EMBL" id="WZP15866.1"/>
    </source>
</evidence>
<dbReference type="EMBL" id="CP151657">
    <property type="protein sequence ID" value="WZP15866.1"/>
    <property type="molecule type" value="Genomic_DNA"/>
</dbReference>
<feature type="compositionally biased region" description="Polar residues" evidence="1">
    <location>
        <begin position="79"/>
        <end position="92"/>
    </location>
</feature>
<evidence type="ECO:0000313" key="4">
    <source>
        <dbReference type="Proteomes" id="UP001448858"/>
    </source>
</evidence>
<sequence>MTDSPAHEDLQLPGFDHVPLGSLPSRIHPLDEAGVSGLLAYERAHGNRLPVIQVLERRLEALRNGEEPSGSVPEDMPEVTQNQQGSKVSPATTGPKINPPSQGDPTNPAQPR</sequence>
<evidence type="ECO:0000256" key="1">
    <source>
        <dbReference type="SAM" id="MobiDB-lite"/>
    </source>
</evidence>
<feature type="region of interest" description="Disordered" evidence="1">
    <location>
        <begin position="63"/>
        <end position="112"/>
    </location>
</feature>
<protein>
    <recommendedName>
        <fullName evidence="2">DUF8129 domain-containing protein</fullName>
    </recommendedName>
</protein>
<feature type="domain" description="DUF8129" evidence="2">
    <location>
        <begin position="7"/>
        <end position="63"/>
    </location>
</feature>
<proteinExistence type="predicted"/>
<keyword evidence="4" id="KW-1185">Reference proteome</keyword>
<dbReference type="RefSeq" id="WP_342023518.1">
    <property type="nucleotide sequence ID" value="NZ_CP151657.1"/>
</dbReference>
<dbReference type="InterPro" id="IPR058442">
    <property type="entry name" value="DUF8129"/>
</dbReference>
<evidence type="ECO:0000259" key="2">
    <source>
        <dbReference type="Pfam" id="PF26450"/>
    </source>
</evidence>
<dbReference type="Proteomes" id="UP001448858">
    <property type="component" value="Chromosome"/>
</dbReference>
<gene>
    <name evidence="3" type="ORF">AAE021_17250</name>
</gene>
<name>A0ABZ2ZUN4_9MICC</name>
<organism evidence="3 4">
    <name type="scientific">Arthrobacter citreus</name>
    <dbReference type="NCBI Taxonomy" id="1670"/>
    <lineage>
        <taxon>Bacteria</taxon>
        <taxon>Bacillati</taxon>
        <taxon>Actinomycetota</taxon>
        <taxon>Actinomycetes</taxon>
        <taxon>Micrococcales</taxon>
        <taxon>Micrococcaceae</taxon>
        <taxon>Arthrobacter</taxon>
    </lineage>
</organism>
<feature type="region of interest" description="Disordered" evidence="1">
    <location>
        <begin position="1"/>
        <end position="24"/>
    </location>
</feature>
<feature type="compositionally biased region" description="Basic and acidic residues" evidence="1">
    <location>
        <begin position="1"/>
        <end position="10"/>
    </location>
</feature>
<dbReference type="Pfam" id="PF26450">
    <property type="entry name" value="DUF8129"/>
    <property type="match status" value="1"/>
</dbReference>
<feature type="compositionally biased region" description="Polar residues" evidence="1">
    <location>
        <begin position="99"/>
        <end position="112"/>
    </location>
</feature>